<dbReference type="SMART" id="SM00530">
    <property type="entry name" value="HTH_XRE"/>
    <property type="match status" value="1"/>
</dbReference>
<gene>
    <name evidence="3" type="ORF">BISA_1349</name>
</gene>
<dbReference type="GO" id="GO:0003677">
    <property type="term" value="F:DNA binding"/>
    <property type="evidence" value="ECO:0007669"/>
    <property type="project" value="InterPro"/>
</dbReference>
<dbReference type="InterPro" id="IPR013975">
    <property type="entry name" value="Tscrpt_reg_BetR_N"/>
</dbReference>
<name>A0A087DCD4_9BIFI</name>
<dbReference type="InterPro" id="IPR001387">
    <property type="entry name" value="Cro/C1-type_HTH"/>
</dbReference>
<dbReference type="PROSITE" id="PS50943">
    <property type="entry name" value="HTH_CROC1"/>
    <property type="match status" value="1"/>
</dbReference>
<comment type="caution">
    <text evidence="3">The sequence shown here is derived from an EMBL/GenBank/DDBJ whole genome shotgun (WGS) entry which is preliminary data.</text>
</comment>
<feature type="region of interest" description="Disordered" evidence="1">
    <location>
        <begin position="71"/>
        <end position="90"/>
    </location>
</feature>
<evidence type="ECO:0000256" key="1">
    <source>
        <dbReference type="SAM" id="MobiDB-lite"/>
    </source>
</evidence>
<dbReference type="SUPFAM" id="SSF47413">
    <property type="entry name" value="lambda repressor-like DNA-binding domains"/>
    <property type="match status" value="1"/>
</dbReference>
<dbReference type="EMBL" id="JGZN01000006">
    <property type="protein sequence ID" value="KFI93184.1"/>
    <property type="molecule type" value="Genomic_DNA"/>
</dbReference>
<evidence type="ECO:0000313" key="3">
    <source>
        <dbReference type="EMBL" id="KFI93184.1"/>
    </source>
</evidence>
<dbReference type="STRING" id="1437607.BISA_1349"/>
<evidence type="ECO:0000259" key="2">
    <source>
        <dbReference type="PROSITE" id="PS50943"/>
    </source>
</evidence>
<feature type="domain" description="HTH cro/C1-type" evidence="2">
    <location>
        <begin position="13"/>
        <end position="67"/>
    </location>
</feature>
<feature type="compositionally biased region" description="Basic and acidic residues" evidence="1">
    <location>
        <begin position="74"/>
        <end position="90"/>
    </location>
</feature>
<dbReference type="Pfam" id="PF08667">
    <property type="entry name" value="BetR"/>
    <property type="match status" value="1"/>
</dbReference>
<dbReference type="CDD" id="cd00093">
    <property type="entry name" value="HTH_XRE"/>
    <property type="match status" value="1"/>
</dbReference>
<dbReference type="Gene3D" id="1.10.260.40">
    <property type="entry name" value="lambda repressor-like DNA-binding domains"/>
    <property type="match status" value="1"/>
</dbReference>
<dbReference type="InterPro" id="IPR010982">
    <property type="entry name" value="Lambda_DNA-bd_dom_sf"/>
</dbReference>
<accession>A0A087DCD4</accession>
<sequence>MRMAHKTVTSNRIDVLRKQKEMTQEELANCLGVKQASISRKLAGVIPFSVQEVKACVSIFHTSADYLYGLSDIPDERSDMNPRETGPEYE</sequence>
<reference evidence="3 4" key="1">
    <citation type="submission" date="2014-03" db="EMBL/GenBank/DDBJ databases">
        <title>Genomics of Bifidobacteria.</title>
        <authorList>
            <person name="Ventura M."/>
            <person name="Milani C."/>
            <person name="Lugli G.A."/>
        </authorList>
    </citation>
    <scope>NUCLEOTIDE SEQUENCE [LARGE SCALE GENOMIC DNA]</scope>
    <source>
        <strain evidence="3 4">DSM 23967</strain>
    </source>
</reference>
<dbReference type="AlphaFoldDB" id="A0A087DCD4"/>
<organism evidence="3 4">
    <name type="scientific">Bifidobacterium saguini DSM 23967</name>
    <dbReference type="NCBI Taxonomy" id="1437607"/>
    <lineage>
        <taxon>Bacteria</taxon>
        <taxon>Bacillati</taxon>
        <taxon>Actinomycetota</taxon>
        <taxon>Actinomycetes</taxon>
        <taxon>Bifidobacteriales</taxon>
        <taxon>Bifidobacteriaceae</taxon>
        <taxon>Bifidobacterium</taxon>
    </lineage>
</organism>
<evidence type="ECO:0000313" key="4">
    <source>
        <dbReference type="Proteomes" id="UP000029066"/>
    </source>
</evidence>
<proteinExistence type="predicted"/>
<dbReference type="Proteomes" id="UP000029066">
    <property type="component" value="Unassembled WGS sequence"/>
</dbReference>
<protein>
    <recommendedName>
        <fullName evidence="2">HTH cro/C1-type domain-containing protein</fullName>
    </recommendedName>
</protein>